<feature type="transmembrane region" description="Helical" evidence="6">
    <location>
        <begin position="391"/>
        <end position="410"/>
    </location>
</feature>
<reference evidence="8 9" key="1">
    <citation type="journal article" date="2010" name="PLoS ONE">
        <title>Genome sequence of Cronobacter sakazakii BAA-894 and comparative genomic hybridization analysis with other Cronobacter species.</title>
        <authorList>
            <person name="Kucerova E."/>
            <person name="Clifton S.W."/>
            <person name="Xia X.Q."/>
            <person name="Long F."/>
            <person name="Porwollik S."/>
            <person name="Fulton L."/>
            <person name="Fronick C."/>
            <person name="Minx P."/>
            <person name="Kyung K."/>
            <person name="Warren W."/>
            <person name="Fulton R."/>
            <person name="Feng D."/>
            <person name="Wollam A."/>
            <person name="Shah N."/>
            <person name="Bhonagiri V."/>
            <person name="Nash W.E."/>
            <person name="Hallsworth-Pepin K."/>
            <person name="Wilson R.K."/>
            <person name="McClelland M."/>
            <person name="Forsythe S.J."/>
        </authorList>
    </citation>
    <scope>NUCLEOTIDE SEQUENCE [LARGE SCALE GENOMIC DNA]</scope>
    <source>
        <strain evidence="8 9">ATCC BAA-894</strain>
    </source>
</reference>
<feature type="transmembrane region" description="Helical" evidence="6">
    <location>
        <begin position="275"/>
        <end position="296"/>
    </location>
</feature>
<feature type="transmembrane region" description="Helical" evidence="6">
    <location>
        <begin position="98"/>
        <end position="118"/>
    </location>
</feature>
<dbReference type="KEGG" id="esa:ESA_02493"/>
<dbReference type="Proteomes" id="UP000000260">
    <property type="component" value="Chromosome"/>
</dbReference>
<feature type="transmembrane region" description="Helical" evidence="6">
    <location>
        <begin position="35"/>
        <end position="52"/>
    </location>
</feature>
<dbReference type="HOGENOM" id="CLU_035309_0_0_6"/>
<evidence type="ECO:0000313" key="9">
    <source>
        <dbReference type="Proteomes" id="UP000000260"/>
    </source>
</evidence>
<keyword evidence="3 6" id="KW-0812">Transmembrane</keyword>
<evidence type="ECO:0000313" key="8">
    <source>
        <dbReference type="EMBL" id="ABU77738.1"/>
    </source>
</evidence>
<proteinExistence type="predicted"/>
<feature type="transmembrane region" description="Helical" evidence="6">
    <location>
        <begin position="165"/>
        <end position="186"/>
    </location>
</feature>
<comment type="subcellular location">
    <subcellularLocation>
        <location evidence="1">Membrane</location>
        <topology evidence="1">Multi-pass membrane protein</topology>
    </subcellularLocation>
</comment>
<dbReference type="Gene3D" id="1.20.1250.20">
    <property type="entry name" value="MFS general substrate transporter like domains"/>
    <property type="match status" value="2"/>
</dbReference>
<keyword evidence="4 6" id="KW-1133">Transmembrane helix</keyword>
<dbReference type="GO" id="GO:0016020">
    <property type="term" value="C:membrane"/>
    <property type="evidence" value="ECO:0007669"/>
    <property type="project" value="UniProtKB-SubCell"/>
</dbReference>
<feature type="transmembrane region" description="Helical" evidence="6">
    <location>
        <begin position="359"/>
        <end position="379"/>
    </location>
</feature>
<evidence type="ECO:0000259" key="7">
    <source>
        <dbReference type="PROSITE" id="PS50850"/>
    </source>
</evidence>
<dbReference type="InterPro" id="IPR051788">
    <property type="entry name" value="MFS_Transporter"/>
</dbReference>
<feature type="transmembrane region" description="Helical" evidence="6">
    <location>
        <begin position="124"/>
        <end position="144"/>
    </location>
</feature>
<dbReference type="CDD" id="cd17393">
    <property type="entry name" value="MFS_MosC_like"/>
    <property type="match status" value="1"/>
</dbReference>
<dbReference type="PROSITE" id="PS50850">
    <property type="entry name" value="MFS"/>
    <property type="match status" value="1"/>
</dbReference>
<dbReference type="PANTHER" id="PTHR23514">
    <property type="entry name" value="BYPASS OF STOP CODON PROTEIN 6"/>
    <property type="match status" value="1"/>
</dbReference>
<dbReference type="PANTHER" id="PTHR23514:SF13">
    <property type="entry name" value="INNER MEMBRANE PROTEIN YBJJ"/>
    <property type="match status" value="1"/>
</dbReference>
<dbReference type="InterPro" id="IPR011701">
    <property type="entry name" value="MFS"/>
</dbReference>
<dbReference type="GO" id="GO:0022857">
    <property type="term" value="F:transmembrane transporter activity"/>
    <property type="evidence" value="ECO:0007669"/>
    <property type="project" value="InterPro"/>
</dbReference>
<evidence type="ECO:0000256" key="1">
    <source>
        <dbReference type="ARBA" id="ARBA00004141"/>
    </source>
</evidence>
<dbReference type="SUPFAM" id="SSF103473">
    <property type="entry name" value="MFS general substrate transporter"/>
    <property type="match status" value="1"/>
</dbReference>
<evidence type="ECO:0000256" key="2">
    <source>
        <dbReference type="ARBA" id="ARBA00022475"/>
    </source>
</evidence>
<evidence type="ECO:0000256" key="4">
    <source>
        <dbReference type="ARBA" id="ARBA00022989"/>
    </source>
</evidence>
<dbReference type="InterPro" id="IPR036259">
    <property type="entry name" value="MFS_trans_sf"/>
</dbReference>
<dbReference type="InterPro" id="IPR020846">
    <property type="entry name" value="MFS_dom"/>
</dbReference>
<evidence type="ECO:0000256" key="3">
    <source>
        <dbReference type="ARBA" id="ARBA00022692"/>
    </source>
</evidence>
<feature type="transmembrane region" description="Helical" evidence="6">
    <location>
        <begin position="64"/>
        <end position="91"/>
    </location>
</feature>
<name>A7MF27_CROS8</name>
<feature type="transmembrane region" description="Helical" evidence="6">
    <location>
        <begin position="328"/>
        <end position="347"/>
    </location>
</feature>
<dbReference type="FunFam" id="1.20.1250.20:FF:000133">
    <property type="entry name" value="Inner membrane protein YbjJ"/>
    <property type="match status" value="1"/>
</dbReference>
<evidence type="ECO:0000256" key="6">
    <source>
        <dbReference type="SAM" id="Phobius"/>
    </source>
</evidence>
<dbReference type="FunFam" id="1.20.1250.20:FF:000102">
    <property type="entry name" value="Inner membrane protein ybjJ"/>
    <property type="match status" value="1"/>
</dbReference>
<keyword evidence="2" id="KW-1003">Cell membrane</keyword>
<feature type="transmembrane region" description="Helical" evidence="6">
    <location>
        <begin position="192"/>
        <end position="215"/>
    </location>
</feature>
<sequence>MYTTLLRFKGFFFTPGEWAMSSDVNHSSALRHRTWALFLFFFLPGLLMASWATRTPSIRDVLAVSTAGMGIVLFGLSVGSMSGILCSGWLVKRLGTHTVIRNGMALGVIGMLLMALALWLASPLLFACGLAVLGAGMGSAEVALNVEGATVEQLQNKTVLPMMHGFYSLGTLIGAGIGLSLTAFHFRADLHLTIATLVTIIPIIIGLRAIPYGVGKEAKEARQQRPAGHLPFWKDTQLLLIGLIVLAMAFAEGSANDWLPLLMVDGHGFSPTSGSLIYAGFTLGMTLGRFFGGWFIDRYSRVNVVRASAMMGALGIGLIIFIDNPIIASVSVLLWGLGASLGFPLTISAASDTGPDAPVRVSVVATAGYVAFLVGPPLLGFLGEHYGLRSAMLVVLTLVALAAVVARAVAKPATPDESASGQARDVI</sequence>
<keyword evidence="9" id="KW-1185">Reference proteome</keyword>
<dbReference type="AlphaFoldDB" id="A7MF27"/>
<feature type="transmembrane region" description="Helical" evidence="6">
    <location>
        <begin position="303"/>
        <end position="322"/>
    </location>
</feature>
<protein>
    <recommendedName>
        <fullName evidence="7">Major facilitator superfamily (MFS) profile domain-containing protein</fullName>
    </recommendedName>
</protein>
<dbReference type="EMBL" id="CP000783">
    <property type="protein sequence ID" value="ABU77738.1"/>
    <property type="molecule type" value="Genomic_DNA"/>
</dbReference>
<accession>A7MF27</accession>
<dbReference type="Pfam" id="PF07690">
    <property type="entry name" value="MFS_1"/>
    <property type="match status" value="1"/>
</dbReference>
<gene>
    <name evidence="8" type="ordered locus">ESA_02493</name>
</gene>
<feature type="domain" description="Major facilitator superfamily (MFS) profile" evidence="7">
    <location>
        <begin position="33"/>
        <end position="415"/>
    </location>
</feature>
<evidence type="ECO:0000256" key="5">
    <source>
        <dbReference type="ARBA" id="ARBA00023136"/>
    </source>
</evidence>
<keyword evidence="5 6" id="KW-0472">Membrane</keyword>
<organism evidence="8 9">
    <name type="scientific">Cronobacter sakazakii (strain ATCC BAA-894)</name>
    <name type="common">Enterobacter sakazakii</name>
    <dbReference type="NCBI Taxonomy" id="290339"/>
    <lineage>
        <taxon>Bacteria</taxon>
        <taxon>Pseudomonadati</taxon>
        <taxon>Pseudomonadota</taxon>
        <taxon>Gammaproteobacteria</taxon>
        <taxon>Enterobacterales</taxon>
        <taxon>Enterobacteriaceae</taxon>
        <taxon>Cronobacter</taxon>
    </lineage>
</organism>
<feature type="transmembrane region" description="Helical" evidence="6">
    <location>
        <begin position="236"/>
        <end position="255"/>
    </location>
</feature>